<evidence type="ECO:0000313" key="1">
    <source>
        <dbReference type="EMBL" id="BAU03379.1"/>
    </source>
</evidence>
<name>A0A0S3TEH6_PHAAN</name>
<protein>
    <submittedName>
        <fullName evidence="1">Uncharacterized protein</fullName>
    </submittedName>
</protein>
<proteinExistence type="predicted"/>
<sequence>MLSNECQPNISGYVSSFKTCSAQHPLNNLNNVSNYFNIIILLFSFLSSLHSRSGSPLLLSFVRFSSSAPSPPSLH</sequence>
<accession>A0A0S3TEH6</accession>
<dbReference type="AlphaFoldDB" id="A0A0S3TEH6"/>
<evidence type="ECO:0000313" key="2">
    <source>
        <dbReference type="EMBL" id="BAU03645.1"/>
    </source>
</evidence>
<reference evidence="1" key="1">
    <citation type="journal article" date="2015" name="Sci. Rep.">
        <title>The power of single molecule real-time sequencing technology in the de novo assembly of a eukaryotic genome.</title>
        <authorList>
            <person name="Sakai H."/>
            <person name="Naito K."/>
            <person name="Ogiso-Tanaka E."/>
            <person name="Takahashi Y."/>
            <person name="Iseki K."/>
            <person name="Muto C."/>
            <person name="Satou K."/>
            <person name="Teruya K."/>
            <person name="Shiroma A."/>
            <person name="Shimoji M."/>
            <person name="Hirano T."/>
            <person name="Itoh T."/>
            <person name="Kaga A."/>
            <person name="Tomooka N."/>
        </authorList>
    </citation>
    <scope>NUCLEOTIDE SEQUENCE</scope>
</reference>
<dbReference type="EMBL" id="AP015950">
    <property type="protein sequence ID" value="BAU03645.1"/>
    <property type="molecule type" value="Genomic_DNA"/>
</dbReference>
<organism evidence="1">
    <name type="scientific">Vigna angularis var. angularis</name>
    <dbReference type="NCBI Taxonomy" id="157739"/>
    <lineage>
        <taxon>Eukaryota</taxon>
        <taxon>Viridiplantae</taxon>
        <taxon>Streptophyta</taxon>
        <taxon>Embryophyta</taxon>
        <taxon>Tracheophyta</taxon>
        <taxon>Spermatophyta</taxon>
        <taxon>Magnoliopsida</taxon>
        <taxon>eudicotyledons</taxon>
        <taxon>Gunneridae</taxon>
        <taxon>Pentapetalae</taxon>
        <taxon>rosids</taxon>
        <taxon>fabids</taxon>
        <taxon>Fabales</taxon>
        <taxon>Fabaceae</taxon>
        <taxon>Papilionoideae</taxon>
        <taxon>50 kb inversion clade</taxon>
        <taxon>NPAAA clade</taxon>
        <taxon>indigoferoid/millettioid clade</taxon>
        <taxon>Phaseoleae</taxon>
        <taxon>Vigna</taxon>
    </lineage>
</organism>
<dbReference type="EMBL" id="AP015335">
    <property type="protein sequence ID" value="BAU03379.1"/>
    <property type="molecule type" value="Genomic_DNA"/>
</dbReference>
<gene>
    <name evidence="1" type="primary">Vigan.UMG090400</name>
    <name evidence="2" type="synonym">Vigan.UMG148700</name>
    <name evidence="1" type="ORF">VIGAN_UM090400</name>
    <name evidence="2" type="ORF">VIGAN_UM148700</name>
</gene>